<organism evidence="1 2">
    <name type="scientific">Candidatus Ligilactobacillus excrementigallinarum</name>
    <dbReference type="NCBI Taxonomy" id="2838641"/>
    <lineage>
        <taxon>Bacteria</taxon>
        <taxon>Bacillati</taxon>
        <taxon>Bacillota</taxon>
        <taxon>Bacilli</taxon>
        <taxon>Lactobacillales</taxon>
        <taxon>Lactobacillaceae</taxon>
        <taxon>Ligilactobacillus</taxon>
    </lineage>
</organism>
<name>A0A9D2AAC1_9LACO</name>
<protein>
    <submittedName>
        <fullName evidence="1">Uncharacterized protein</fullName>
    </submittedName>
</protein>
<comment type="caution">
    <text evidence="1">The sequence shown here is derived from an EMBL/GenBank/DDBJ whole genome shotgun (WGS) entry which is preliminary data.</text>
</comment>
<evidence type="ECO:0000313" key="2">
    <source>
        <dbReference type="Proteomes" id="UP000823963"/>
    </source>
</evidence>
<proteinExistence type="predicted"/>
<evidence type="ECO:0000313" key="1">
    <source>
        <dbReference type="EMBL" id="HIX01675.1"/>
    </source>
</evidence>
<gene>
    <name evidence="1" type="ORF">H9861_02855</name>
</gene>
<accession>A0A9D2AAC1</accession>
<reference evidence="1" key="1">
    <citation type="journal article" date="2021" name="PeerJ">
        <title>Extensive microbial diversity within the chicken gut microbiome revealed by metagenomics and culture.</title>
        <authorList>
            <person name="Gilroy R."/>
            <person name="Ravi A."/>
            <person name="Getino M."/>
            <person name="Pursley I."/>
            <person name="Horton D.L."/>
            <person name="Alikhan N.F."/>
            <person name="Baker D."/>
            <person name="Gharbi K."/>
            <person name="Hall N."/>
            <person name="Watson M."/>
            <person name="Adriaenssens E.M."/>
            <person name="Foster-Nyarko E."/>
            <person name="Jarju S."/>
            <person name="Secka A."/>
            <person name="Antonio M."/>
            <person name="Oren A."/>
            <person name="Chaudhuri R.R."/>
            <person name="La Ragione R."/>
            <person name="Hildebrand F."/>
            <person name="Pallen M.J."/>
        </authorList>
    </citation>
    <scope>NUCLEOTIDE SEQUENCE</scope>
    <source>
        <strain evidence="1">6627</strain>
    </source>
</reference>
<reference evidence="1" key="2">
    <citation type="submission" date="2021-04" db="EMBL/GenBank/DDBJ databases">
        <authorList>
            <person name="Gilroy R."/>
        </authorList>
    </citation>
    <scope>NUCLEOTIDE SEQUENCE</scope>
    <source>
        <strain evidence="1">6627</strain>
    </source>
</reference>
<sequence>MYVLFNAQHQILIEEEDLLTQKKIYYFASPAKVKAVNSYSNKTAKIKRFFSPKSFPNYYWQKDNRVLRKQIRDNY</sequence>
<dbReference type="EMBL" id="DXFP01000021">
    <property type="protein sequence ID" value="HIX01675.1"/>
    <property type="molecule type" value="Genomic_DNA"/>
</dbReference>
<dbReference type="AlphaFoldDB" id="A0A9D2AAC1"/>
<dbReference type="Proteomes" id="UP000823963">
    <property type="component" value="Unassembled WGS sequence"/>
</dbReference>